<gene>
    <name evidence="3" type="ORF">Bpfe_018983</name>
</gene>
<dbReference type="Proteomes" id="UP001233172">
    <property type="component" value="Unassembled WGS sequence"/>
</dbReference>
<protein>
    <recommendedName>
        <fullName evidence="2">SMB domain-containing protein</fullName>
    </recommendedName>
</protein>
<evidence type="ECO:0000313" key="4">
    <source>
        <dbReference type="Proteomes" id="UP001233172"/>
    </source>
</evidence>
<dbReference type="InterPro" id="IPR036024">
    <property type="entry name" value="Somatomedin_B-like_dom_sf"/>
</dbReference>
<feature type="domain" description="SMB" evidence="2">
    <location>
        <begin position="50"/>
        <end position="94"/>
    </location>
</feature>
<keyword evidence="1" id="KW-1015">Disulfide bond</keyword>
<proteinExistence type="predicted"/>
<feature type="non-terminal residue" evidence="3">
    <location>
        <position position="499"/>
    </location>
</feature>
<dbReference type="AlphaFoldDB" id="A0AAD8BCZ5"/>
<evidence type="ECO:0000256" key="1">
    <source>
        <dbReference type="ARBA" id="ARBA00023157"/>
    </source>
</evidence>
<organism evidence="3 4">
    <name type="scientific">Biomphalaria pfeifferi</name>
    <name type="common">Bloodfluke planorb</name>
    <name type="synonym">Freshwater snail</name>
    <dbReference type="NCBI Taxonomy" id="112525"/>
    <lineage>
        <taxon>Eukaryota</taxon>
        <taxon>Metazoa</taxon>
        <taxon>Spiralia</taxon>
        <taxon>Lophotrochozoa</taxon>
        <taxon>Mollusca</taxon>
        <taxon>Gastropoda</taxon>
        <taxon>Heterobranchia</taxon>
        <taxon>Euthyneura</taxon>
        <taxon>Panpulmonata</taxon>
        <taxon>Hygrophila</taxon>
        <taxon>Lymnaeoidea</taxon>
        <taxon>Planorbidae</taxon>
        <taxon>Biomphalaria</taxon>
    </lineage>
</organism>
<dbReference type="EMBL" id="JASAOG010000102">
    <property type="protein sequence ID" value="KAK0051594.1"/>
    <property type="molecule type" value="Genomic_DNA"/>
</dbReference>
<name>A0AAD8BCZ5_BIOPF</name>
<reference evidence="3" key="2">
    <citation type="submission" date="2023-04" db="EMBL/GenBank/DDBJ databases">
        <authorList>
            <person name="Bu L."/>
            <person name="Lu L."/>
            <person name="Laidemitt M.R."/>
            <person name="Zhang S.M."/>
            <person name="Mutuku M."/>
            <person name="Mkoji G."/>
            <person name="Steinauer M."/>
            <person name="Loker E.S."/>
        </authorList>
    </citation>
    <scope>NUCLEOTIDE SEQUENCE</scope>
    <source>
        <strain evidence="3">KasaAsao</strain>
        <tissue evidence="3">Whole Snail</tissue>
    </source>
</reference>
<dbReference type="InterPro" id="IPR001212">
    <property type="entry name" value="Somatomedin_B_dom"/>
</dbReference>
<reference evidence="3" key="1">
    <citation type="journal article" date="2023" name="PLoS Negl. Trop. Dis.">
        <title>A genome sequence for Biomphalaria pfeifferi, the major vector snail for the human-infecting parasite Schistosoma mansoni.</title>
        <authorList>
            <person name="Bu L."/>
            <person name="Lu L."/>
            <person name="Laidemitt M.R."/>
            <person name="Zhang S.M."/>
            <person name="Mutuku M."/>
            <person name="Mkoji G."/>
            <person name="Steinauer M."/>
            <person name="Loker E.S."/>
        </authorList>
    </citation>
    <scope>NUCLEOTIDE SEQUENCE</scope>
    <source>
        <strain evidence="3">KasaAsao</strain>
    </source>
</reference>
<evidence type="ECO:0000313" key="3">
    <source>
        <dbReference type="EMBL" id="KAK0051594.1"/>
    </source>
</evidence>
<sequence>MLGHLMFNWNIHFIEYFLLVHLTQAYLNIDAFLQKSWAGFNRALDAKSETYLSCRDRCQATSLHIFQLRCSCVETCFAYKNCCVDIELTCPLVVQQGLERYGHMLDLKVECLEMGYFLAIASCPGERNYSRRTINKDSVYDIIANSPVHDPITDIVYANLEIYKCNVPNGTTDSLISSPIYSRMETLQPDDVISRIEHYSFHSPFYSEIELPADPCIYGSPKWCDQAERVRCLNPITWTSALRLRCNTNACKVCHFNFGTLCVSEPFDLFLGREVLISLNRDVSGPEAIVSGDLVVSAESLPWSEAQCQMSTNVTLSGLTCHLVNCSTHLGFYLHQDGSCRKFTIFYVALPGDGWRINRDESGEILDFMAHYLVHELNMETALKVEPLMTLYNLELKQNFSMSTFFLDFNSSAPEDFLLLRYSQELSVLASDVREMVAIRLNQTQQETFNFSMAWQQWFENYTRNTTQPSLPFIRWCPYIQLRNEMTNKNTFLPFNTSE</sequence>
<keyword evidence="4" id="KW-1185">Reference proteome</keyword>
<evidence type="ECO:0000259" key="2">
    <source>
        <dbReference type="PROSITE" id="PS50958"/>
    </source>
</evidence>
<accession>A0AAD8BCZ5</accession>
<dbReference type="SUPFAM" id="SSF90188">
    <property type="entry name" value="Somatomedin B domain"/>
    <property type="match status" value="1"/>
</dbReference>
<dbReference type="PROSITE" id="PS50958">
    <property type="entry name" value="SMB_2"/>
    <property type="match status" value="1"/>
</dbReference>
<comment type="caution">
    <text evidence="3">The sequence shown here is derived from an EMBL/GenBank/DDBJ whole genome shotgun (WGS) entry which is preliminary data.</text>
</comment>